<dbReference type="EMBL" id="WJYA01000001">
    <property type="protein sequence ID" value="MTE25327.1"/>
    <property type="molecule type" value="Genomic_DNA"/>
</dbReference>
<sequence>MLKRILFILLFCSLVFNCTVNKQPEFLGLENIEVVDSNINKITLSADALFINPNDVGGTLKTDDLKVFINDTEVANIVSESFDVPSKNNFKIPLTIDVDTDSIIDKKSLGGLLGSLISQKLEVKYKGEIKYKVFGYSSTYNVDETQNVKIKL</sequence>
<dbReference type="Proteomes" id="UP000447545">
    <property type="component" value="Unassembled WGS sequence"/>
</dbReference>
<dbReference type="AlphaFoldDB" id="A0A7K1G7Q7"/>
<feature type="signal peptide" evidence="1">
    <location>
        <begin position="1"/>
        <end position="22"/>
    </location>
</feature>
<feature type="chain" id="PRO_5029625736" description="Late embryogenesis abundant protein LEA-2 subgroup domain-containing protein" evidence="1">
    <location>
        <begin position="23"/>
        <end position="152"/>
    </location>
</feature>
<dbReference type="Gene3D" id="2.60.40.1820">
    <property type="match status" value="1"/>
</dbReference>
<evidence type="ECO:0000256" key="1">
    <source>
        <dbReference type="SAM" id="SignalP"/>
    </source>
</evidence>
<gene>
    <name evidence="3" type="ORF">F1003_00150</name>
</gene>
<proteinExistence type="predicted"/>
<accession>A0A7K1G7Q7</accession>
<dbReference type="InterPro" id="IPR004864">
    <property type="entry name" value="LEA_2"/>
</dbReference>
<feature type="domain" description="Late embryogenesis abundant protein LEA-2 subgroup" evidence="2">
    <location>
        <begin position="52"/>
        <end position="135"/>
    </location>
</feature>
<evidence type="ECO:0000259" key="2">
    <source>
        <dbReference type="Pfam" id="PF03168"/>
    </source>
</evidence>
<name>A0A7K1G7Q7_9FLAO</name>
<evidence type="ECO:0000313" key="3">
    <source>
        <dbReference type="EMBL" id="MTE25327.1"/>
    </source>
</evidence>
<evidence type="ECO:0000313" key="4">
    <source>
        <dbReference type="Proteomes" id="UP000447545"/>
    </source>
</evidence>
<protein>
    <recommendedName>
        <fullName evidence="2">Late embryogenesis abundant protein LEA-2 subgroup domain-containing protein</fullName>
    </recommendedName>
</protein>
<dbReference type="Pfam" id="PF03168">
    <property type="entry name" value="LEA_2"/>
    <property type="match status" value="1"/>
</dbReference>
<keyword evidence="1" id="KW-0732">Signal</keyword>
<keyword evidence="4" id="KW-1185">Reference proteome</keyword>
<comment type="caution">
    <text evidence="3">The sequence shown here is derived from an EMBL/GenBank/DDBJ whole genome shotgun (WGS) entry which is preliminary data.</text>
</comment>
<dbReference type="RefSeq" id="WP_155087178.1">
    <property type="nucleotide sequence ID" value="NZ_WJYA01000001.1"/>
</dbReference>
<dbReference type="SUPFAM" id="SSF117070">
    <property type="entry name" value="LEA14-like"/>
    <property type="match status" value="1"/>
</dbReference>
<organism evidence="3 4">
    <name type="scientific">Winogradskyella ouciana</name>
    <dbReference type="NCBI Taxonomy" id="2608631"/>
    <lineage>
        <taxon>Bacteria</taxon>
        <taxon>Pseudomonadati</taxon>
        <taxon>Bacteroidota</taxon>
        <taxon>Flavobacteriia</taxon>
        <taxon>Flavobacteriales</taxon>
        <taxon>Flavobacteriaceae</taxon>
        <taxon>Winogradskyella</taxon>
    </lineage>
</organism>
<reference evidence="3 4" key="1">
    <citation type="submission" date="2019-11" db="EMBL/GenBank/DDBJ databases">
        <title>Winogradskyella ouciana sp. nov., isolated from the hadal seawater of the Mariana Trench.</title>
        <authorList>
            <person name="Liu R."/>
        </authorList>
    </citation>
    <scope>NUCLEOTIDE SEQUENCE [LARGE SCALE GENOMIC DNA]</scope>
    <source>
        <strain evidence="3 4">ZXX205</strain>
    </source>
</reference>